<evidence type="ECO:0000313" key="3">
    <source>
        <dbReference type="Proteomes" id="UP000298642"/>
    </source>
</evidence>
<name>A0A4D7AQD8_9FIRM</name>
<reference evidence="3" key="1">
    <citation type="submission" date="2018-12" db="EMBL/GenBank/DDBJ databases">
        <title>Dusodibacter welbiota gen. nov., sp. nov., isolated from human faeces and emended description of the Oscillibacter genus.</title>
        <authorList>
            <person name="Le Roy T."/>
            <person name="Van der Smissen P."/>
            <person name="Delzenne N."/>
            <person name="Muccioli G."/>
            <person name="Collet J.F."/>
            <person name="Cani P.D."/>
        </authorList>
    </citation>
    <scope>NUCLEOTIDE SEQUENCE [LARGE SCALE GENOMIC DNA]</scope>
    <source>
        <strain evidence="3">J115</strain>
    </source>
</reference>
<dbReference type="EMBL" id="CP034413">
    <property type="protein sequence ID" value="QCI59851.1"/>
    <property type="molecule type" value="Genomic_DNA"/>
</dbReference>
<feature type="transmembrane region" description="Helical" evidence="1">
    <location>
        <begin position="72"/>
        <end position="98"/>
    </location>
</feature>
<keyword evidence="1" id="KW-0812">Transmembrane</keyword>
<feature type="transmembrane region" description="Helical" evidence="1">
    <location>
        <begin position="40"/>
        <end position="60"/>
    </location>
</feature>
<dbReference type="KEGG" id="obj:EIO64_11990"/>
<keyword evidence="3" id="KW-1185">Reference proteome</keyword>
<dbReference type="GeneID" id="89523583"/>
<proteinExistence type="predicted"/>
<feature type="transmembrane region" description="Helical" evidence="1">
    <location>
        <begin position="104"/>
        <end position="128"/>
    </location>
</feature>
<keyword evidence="1" id="KW-0472">Membrane</keyword>
<dbReference type="Proteomes" id="UP000298642">
    <property type="component" value="Chromosome"/>
</dbReference>
<keyword evidence="1" id="KW-1133">Transmembrane helix</keyword>
<evidence type="ECO:0000256" key="1">
    <source>
        <dbReference type="SAM" id="Phobius"/>
    </source>
</evidence>
<gene>
    <name evidence="2" type="ORF">EIO64_11990</name>
</gene>
<dbReference type="AlphaFoldDB" id="A0A4D7AQD8"/>
<dbReference type="RefSeq" id="WP_021747917.1">
    <property type="nucleotide sequence ID" value="NZ_CAUWCU010000081.1"/>
</dbReference>
<evidence type="ECO:0000313" key="2">
    <source>
        <dbReference type="EMBL" id="QCI59851.1"/>
    </source>
</evidence>
<accession>A0A4D7AQD8</accession>
<protein>
    <submittedName>
        <fullName evidence="2">Uncharacterized protein</fullName>
    </submittedName>
</protein>
<organism evidence="2 3">
    <name type="scientific">Dysosmobacter welbionis</name>
    <dbReference type="NCBI Taxonomy" id="2093857"/>
    <lineage>
        <taxon>Bacteria</taxon>
        <taxon>Bacillati</taxon>
        <taxon>Bacillota</taxon>
        <taxon>Clostridia</taxon>
        <taxon>Eubacteriales</taxon>
        <taxon>Oscillospiraceae</taxon>
        <taxon>Dysosmobacter</taxon>
    </lineage>
</organism>
<sequence>MKRCFCYLLTLVLGSLAVGGLVFALLRTDVLTLTAATPTALFFFAATAAAGLGGLLAYLLGGLLADRTPALADAWLCCGEASAVGALGALLTALITALSTASGVGLHIGAALCCAFLALMAGGILCFLRRYVTTRFTCSCGQSC</sequence>